<feature type="transmembrane region" description="Helical" evidence="1">
    <location>
        <begin position="20"/>
        <end position="42"/>
    </location>
</feature>
<keyword evidence="1" id="KW-1133">Transmembrane helix</keyword>
<evidence type="ECO:0000313" key="4">
    <source>
        <dbReference type="Proteomes" id="UP000266091"/>
    </source>
</evidence>
<dbReference type="RefSeq" id="WP_116269828.1">
    <property type="nucleotide sequence ID" value="NZ_BGZJ01000001.1"/>
</dbReference>
<keyword evidence="1" id="KW-0812">Transmembrane</keyword>
<dbReference type="InterPro" id="IPR025263">
    <property type="entry name" value="YhdP_central"/>
</dbReference>
<dbReference type="NCBIfam" id="TIGR02099">
    <property type="entry name" value="YhdP family protein"/>
    <property type="match status" value="1"/>
</dbReference>
<sequence>MKKAEGNAFWKHPRGWLRVIAATLIGLYLLAALFINALRFVVLPHVNDYRDEISAYLSKTLKANVRIGEISPAWDTYWPKLTLKNVEISSDASPRALRVPEAEGDLDWSSIPRLTPIFVNLSIKSPNLTVTRLSGAKFDIGGITVDFGTESESGGFISWLLAQKQIHLSGSRILYRDASNAEFPTIELQDGRISYIKSLKSWNTGLQGNLAVAGQTAEPLDIRFSIRRHPFRRADDWKKWDGRIYADFSQKDLMPVIRALPEKLPVIGAGAHGTLWADYANASVSHLLGTLSLDNLKPASATDRSFSVSASALFDGKLDKKQNLAVFTIPQLSIQSSGNPARTLKADARISLSDDHTHDTVNAAGDSLGLKEAAAALEGFAPKSDAAALMRQMTPTGQLENFRFALLGSPKGTPVWDFTSDFRDVSFRDIPDRDPEIPGMPGVRHLNGSIATNPETGMVKAWGENGEASFPGIFPDPRVPFRKLSGTAFWSVSPKLELNFRDIELHNQDINIKGDADWIDTGGSGTIRVTATAANSLVKSAYKYVPTLAGAGIIDWLHQALLGGTAQNAAVEWYGPIDRFPYNGRDAKSGLFLVTGNFRNSSLDFLPSDKRTETGARVIGGDWPIVSRVNGQFLFEADRMVIAGDTGISDQVPLRGVIAEIPHMGGHAPDSNLFISGRASGSSQQMLHYLTQSPVSGWLDHFLDPARATGTGSLSLALSIPLSAPERTLVAGTVRLDNNRVDLGNNIPEFDNASGTIRFTQGNFWSDGLNASVWGIPARGTLRMADDDSILVDAKARAGIDDLKRLFGSDGSLDPVLAHFSGSSDAQVHVRVADGSNLAFTVNSDMKGIAVDFPHPFKKRADETLPSVFTWDTNKDGTVSLTAKAGSVLNALATMKPLKTEGYEPLNAAVGVGEAAKLPKKGLSVRVTTDRINVNHWQQELEPITNSSAVAKSQLPLPITEIRAKTKDLVIGRRSFPDVSLAIEPEGDWWLASLHSSSASGNVRYRAAAGRRPAEIRGELSHLYIPEEGGTRFRRYIATTPAEQLPSMDLRIRDLQLEDMKLGSIAIVASSAATSGGGHVWTLKNLSADNGAAKLTASGSWTKNSKENLTKVSAELISRDTGRLLKELSAPSGVISGAPGEVYLNLSWKGAPQDFNAANLNGDLVSHIRGGRFLQVDPGLAGRFLSLLSMQSLLKRLTLDFRDVFGKGFSFDTIDMTGQIHSGVLSTKNMSVSGSAASIVAEGSVSLPRQRVDAKVLVLPDIHIEGPALALTLANPIAGIGGFIASFGLKVPLSHILSSEYVVEGPFDNLSVTKANSGTQKESGKK</sequence>
<dbReference type="EMBL" id="BGZJ01000001">
    <property type="protein sequence ID" value="GBO93451.1"/>
    <property type="molecule type" value="Genomic_DNA"/>
</dbReference>
<keyword evidence="1" id="KW-0472">Membrane</keyword>
<protein>
    <submittedName>
        <fullName evidence="3">DUF3971 domain-containing protein</fullName>
    </submittedName>
</protein>
<proteinExistence type="predicted"/>
<keyword evidence="4" id="KW-1185">Reference proteome</keyword>
<evidence type="ECO:0000313" key="3">
    <source>
        <dbReference type="EMBL" id="GBO93451.1"/>
    </source>
</evidence>
<evidence type="ECO:0000259" key="2">
    <source>
        <dbReference type="Pfam" id="PF13116"/>
    </source>
</evidence>
<accession>A0A388SDC0</accession>
<dbReference type="Proteomes" id="UP000266091">
    <property type="component" value="Unassembled WGS sequence"/>
</dbReference>
<name>A0A388SDC0_9BURK</name>
<dbReference type="OrthoDB" id="8521382at2"/>
<dbReference type="PANTHER" id="PTHR38690:SF1">
    <property type="entry name" value="PROTEASE"/>
    <property type="match status" value="1"/>
</dbReference>
<reference evidence="3 4" key="1">
    <citation type="journal article" date="2018" name="Int. J. Syst. Evol. Microbiol.">
        <title>Mesosutterella multiformis gen. nov., sp. nov., a member of the family Sutterellaceae and Sutterella megalosphaeroides sp. nov., isolated from human faeces.</title>
        <authorList>
            <person name="Sakamoto M."/>
            <person name="Ikeyama N."/>
            <person name="Kunihiro T."/>
            <person name="Iino T."/>
            <person name="Yuki M."/>
            <person name="Ohkuma M."/>
        </authorList>
    </citation>
    <scope>NUCLEOTIDE SEQUENCE [LARGE SCALE GENOMIC DNA]</scope>
    <source>
        <strain evidence="3 4">4NBBH2</strain>
    </source>
</reference>
<dbReference type="PANTHER" id="PTHR38690">
    <property type="entry name" value="PROTEASE-RELATED"/>
    <property type="match status" value="1"/>
</dbReference>
<feature type="domain" description="YhdP central" evidence="2">
    <location>
        <begin position="18"/>
        <end position="1309"/>
    </location>
</feature>
<evidence type="ECO:0000256" key="1">
    <source>
        <dbReference type="SAM" id="Phobius"/>
    </source>
</evidence>
<organism evidence="3 4">
    <name type="scientific">Mesosutterella multiformis</name>
    <dbReference type="NCBI Taxonomy" id="2259133"/>
    <lineage>
        <taxon>Bacteria</taxon>
        <taxon>Pseudomonadati</taxon>
        <taxon>Pseudomonadota</taxon>
        <taxon>Betaproteobacteria</taxon>
        <taxon>Burkholderiales</taxon>
        <taxon>Sutterellaceae</taxon>
        <taxon>Mesosutterella</taxon>
    </lineage>
</organism>
<comment type="caution">
    <text evidence="3">The sequence shown here is derived from an EMBL/GenBank/DDBJ whole genome shotgun (WGS) entry which is preliminary data.</text>
</comment>
<dbReference type="Pfam" id="PF13116">
    <property type="entry name" value="YhdP"/>
    <property type="match status" value="1"/>
</dbReference>
<gene>
    <name evidence="3" type="ORF">MESMUL_08050</name>
</gene>
<dbReference type="InterPro" id="IPR011836">
    <property type="entry name" value="YhdP"/>
</dbReference>